<dbReference type="EMBL" id="CAJVPU010051839">
    <property type="protein sequence ID" value="CAG8762056.1"/>
    <property type="molecule type" value="Genomic_DNA"/>
</dbReference>
<protein>
    <submittedName>
        <fullName evidence="1">5290_t:CDS:1</fullName>
    </submittedName>
</protein>
<dbReference type="Proteomes" id="UP000789702">
    <property type="component" value="Unassembled WGS sequence"/>
</dbReference>
<comment type="caution">
    <text evidence="1">The sequence shown here is derived from an EMBL/GenBank/DDBJ whole genome shotgun (WGS) entry which is preliminary data.</text>
</comment>
<gene>
    <name evidence="1" type="ORF">DHETER_LOCUS15324</name>
</gene>
<feature type="non-terminal residue" evidence="1">
    <location>
        <position position="101"/>
    </location>
</feature>
<organism evidence="1 2">
    <name type="scientific">Dentiscutata heterogama</name>
    <dbReference type="NCBI Taxonomy" id="1316150"/>
    <lineage>
        <taxon>Eukaryota</taxon>
        <taxon>Fungi</taxon>
        <taxon>Fungi incertae sedis</taxon>
        <taxon>Mucoromycota</taxon>
        <taxon>Glomeromycotina</taxon>
        <taxon>Glomeromycetes</taxon>
        <taxon>Diversisporales</taxon>
        <taxon>Gigasporaceae</taxon>
        <taxon>Dentiscutata</taxon>
    </lineage>
</organism>
<accession>A0ACA9QQV5</accession>
<evidence type="ECO:0000313" key="2">
    <source>
        <dbReference type="Proteomes" id="UP000789702"/>
    </source>
</evidence>
<evidence type="ECO:0000313" key="1">
    <source>
        <dbReference type="EMBL" id="CAG8762056.1"/>
    </source>
</evidence>
<name>A0ACA9QQV5_9GLOM</name>
<keyword evidence="2" id="KW-1185">Reference proteome</keyword>
<feature type="non-terminal residue" evidence="1">
    <location>
        <position position="1"/>
    </location>
</feature>
<reference evidence="1" key="1">
    <citation type="submission" date="2021-06" db="EMBL/GenBank/DDBJ databases">
        <authorList>
            <person name="Kallberg Y."/>
            <person name="Tangrot J."/>
            <person name="Rosling A."/>
        </authorList>
    </citation>
    <scope>NUCLEOTIDE SEQUENCE</scope>
    <source>
        <strain evidence="1">IL203A</strain>
    </source>
</reference>
<sequence length="101" mass="11717">VETGYIFAIKKINKKFIFTQGKEFMLRNEITVCKRISQGHKNILTLHDYFETLNHLIDLAPEDLFDRLCVKGSYDECDAVHISKTITSAIFYLHSNGIVHR</sequence>
<proteinExistence type="predicted"/>